<evidence type="ECO:0000313" key="2">
    <source>
        <dbReference type="Proteomes" id="UP000827813"/>
    </source>
</evidence>
<dbReference type="EMBL" id="MZ130486">
    <property type="protein sequence ID" value="QWM90182.1"/>
    <property type="molecule type" value="Genomic_DNA"/>
</dbReference>
<dbReference type="KEGG" id="vg:75691269"/>
<sequence length="364" mass="39240">MKYNDLQSKILTEFTGILFSGLKANYKPTADHLDKLYFATDTHELLVNGTSYSGGVSAVSIEGTTLKITMVDGLSKTVDLAEILKYKSALADDIATVNALGGIPAGTSVAQLKNKTFSQLFDELIFPTVNPTFEAPTASLSLKSTSTTPIIQEVGTTGASVPVAASFNTGYNPGAIKIAGVKKQNRGGDLKSNESFIYINNAPASKEFPTEIPEGSIIYKYRAAYAQGPQPLDSKGNNYQTPLPAGTVDSAAVTINGVYPYFTNKDNNKAFAKLALTIFNNLSVVKFVAEGPNKHTFKIPAKYILTKVELLNTLSGKYENYGIDKFTKTTENIEVQGKQVSYAVYTRNDAGFNGESTFNITFSK</sequence>
<reference evidence="1 2" key="1">
    <citation type="submission" date="2021-04" db="EMBL/GenBank/DDBJ databases">
        <authorList>
            <person name="Shkoporov A.N."/>
            <person name="Stockdale S.R."/>
            <person name="Guerin E."/>
            <person name="Ross R.P."/>
            <person name="Hill C."/>
        </authorList>
    </citation>
    <scope>NUCLEOTIDE SEQUENCE [LARGE SCALE GENOMIC DNA]</scope>
    <source>
        <strain evidence="2">cr9_1</strain>
    </source>
</reference>
<dbReference type="RefSeq" id="YP_010359754.1">
    <property type="nucleotide sequence ID" value="NC_062776.1"/>
</dbReference>
<accession>A0AAE7RWK0</accession>
<evidence type="ECO:0000313" key="1">
    <source>
        <dbReference type="EMBL" id="QWM90182.1"/>
    </source>
</evidence>
<keyword evidence="2" id="KW-1185">Reference proteome</keyword>
<gene>
    <name evidence="1" type="primary">gp_23115</name>
</gene>
<organism evidence="1 2">
    <name type="scientific">uncultured phage cr9_1</name>
    <dbReference type="NCBI Taxonomy" id="2986400"/>
    <lineage>
        <taxon>Viruses</taxon>
        <taxon>Duplodnaviria</taxon>
        <taxon>Heunggongvirae</taxon>
        <taxon>Uroviricota</taxon>
        <taxon>Caudoviricetes</taxon>
        <taxon>Crassvirales</taxon>
        <taxon>Intestiviridae</taxon>
        <taxon>Crudevirinae</taxon>
        <taxon>Dabirmavirus</taxon>
        <taxon>Dabirmavirus hominis</taxon>
    </lineage>
</organism>
<dbReference type="Proteomes" id="UP000827813">
    <property type="component" value="Segment"/>
</dbReference>
<name>A0AAE7RWK0_9CAUD</name>
<proteinExistence type="predicted"/>
<protein>
    <submittedName>
        <fullName evidence="1">Uncharacterized protein</fullName>
    </submittedName>
</protein>
<dbReference type="GeneID" id="75691269"/>